<dbReference type="Pfam" id="PF09084">
    <property type="entry name" value="NMT1"/>
    <property type="match status" value="1"/>
</dbReference>
<evidence type="ECO:0000313" key="3">
    <source>
        <dbReference type="EMBL" id="PRX42742.1"/>
    </source>
</evidence>
<feature type="chain" id="PRO_5039475196" evidence="1">
    <location>
        <begin position="26"/>
        <end position="338"/>
    </location>
</feature>
<sequence length="338" mass="38003">MKRWKSIRIASILLLVLTLVLSACGRPSDDNTSSEGKKKVTIMLDWLPNTNHTGLYVAQNKGYFAEEGLEVEIVTPGETSANELVGAGKAPFGISSQEYVTQARAQGVPVVSVAAVLQHNTSGFAAPKEKKIRSPKDFVGKTYGGWGTPIENAFIQTVLELDGVKTKNVEDKVRIVNIGQADFFTAIKRDIDFSWIYYGWTGIEAELRKVSLDVIYLKDLDPVLDFYTPTIITNEEMIRKDPDTIKKFLSAVKKGYEFAIDHPKEAADILIEAVPESDPELVRKSQQWISKQYRADAPSWGVQKEEVWVGFTDWMWKHKLIEKKIDPSKAFTNEYLPQ</sequence>
<dbReference type="OrthoDB" id="9815602at2"/>
<keyword evidence="1" id="KW-0732">Signal</keyword>
<proteinExistence type="predicted"/>
<evidence type="ECO:0000256" key="1">
    <source>
        <dbReference type="SAM" id="SignalP"/>
    </source>
</evidence>
<evidence type="ECO:0000313" key="4">
    <source>
        <dbReference type="Proteomes" id="UP000237797"/>
    </source>
</evidence>
<accession>A0A2T0LJR8</accession>
<organism evidence="3 4">
    <name type="scientific">Planifilum fimeticola</name>
    <dbReference type="NCBI Taxonomy" id="201975"/>
    <lineage>
        <taxon>Bacteria</taxon>
        <taxon>Bacillati</taxon>
        <taxon>Bacillota</taxon>
        <taxon>Bacilli</taxon>
        <taxon>Bacillales</taxon>
        <taxon>Thermoactinomycetaceae</taxon>
        <taxon>Planifilum</taxon>
    </lineage>
</organism>
<protein>
    <submittedName>
        <fullName evidence="3">ABC-type nitrate/sulfonate/bicarbonate transport system substrate-binding protein</fullName>
    </submittedName>
</protein>
<dbReference type="InterPro" id="IPR015168">
    <property type="entry name" value="SsuA/THI5"/>
</dbReference>
<keyword evidence="4" id="KW-1185">Reference proteome</keyword>
<dbReference type="GO" id="GO:0009228">
    <property type="term" value="P:thiamine biosynthetic process"/>
    <property type="evidence" value="ECO:0007669"/>
    <property type="project" value="InterPro"/>
</dbReference>
<name>A0A2T0LJR8_9BACL</name>
<dbReference type="PROSITE" id="PS51257">
    <property type="entry name" value="PROKAR_LIPOPROTEIN"/>
    <property type="match status" value="1"/>
</dbReference>
<feature type="signal peptide" evidence="1">
    <location>
        <begin position="1"/>
        <end position="25"/>
    </location>
</feature>
<feature type="domain" description="SsuA/THI5-like" evidence="2">
    <location>
        <begin position="49"/>
        <end position="266"/>
    </location>
</feature>
<dbReference type="PANTHER" id="PTHR31528:SF3">
    <property type="entry name" value="THIAMINE BIOSYNTHESIS PROTEIN HI_0357-RELATED"/>
    <property type="match status" value="1"/>
</dbReference>
<dbReference type="Gene3D" id="3.40.190.10">
    <property type="entry name" value="Periplasmic binding protein-like II"/>
    <property type="match status" value="2"/>
</dbReference>
<dbReference type="SUPFAM" id="SSF53850">
    <property type="entry name" value="Periplasmic binding protein-like II"/>
    <property type="match status" value="1"/>
</dbReference>
<dbReference type="PANTHER" id="PTHR31528">
    <property type="entry name" value="4-AMINO-5-HYDROXYMETHYL-2-METHYLPYRIMIDINE PHOSPHATE SYNTHASE THI11-RELATED"/>
    <property type="match status" value="1"/>
</dbReference>
<dbReference type="AlphaFoldDB" id="A0A2T0LJR8"/>
<dbReference type="RefSeq" id="WP_106343673.1">
    <property type="nucleotide sequence ID" value="NZ_PVNE01000001.1"/>
</dbReference>
<gene>
    <name evidence="3" type="ORF">CLV97_101233</name>
</gene>
<dbReference type="Proteomes" id="UP000237797">
    <property type="component" value="Unassembled WGS sequence"/>
</dbReference>
<comment type="caution">
    <text evidence="3">The sequence shown here is derived from an EMBL/GenBank/DDBJ whole genome shotgun (WGS) entry which is preliminary data.</text>
</comment>
<reference evidence="3 4" key="1">
    <citation type="submission" date="2018-03" db="EMBL/GenBank/DDBJ databases">
        <title>Genomic Encyclopedia of Archaeal and Bacterial Type Strains, Phase II (KMG-II): from individual species to whole genera.</title>
        <authorList>
            <person name="Goeker M."/>
        </authorList>
    </citation>
    <scope>NUCLEOTIDE SEQUENCE [LARGE SCALE GENOMIC DNA]</scope>
    <source>
        <strain evidence="3 4">DSM 44946</strain>
    </source>
</reference>
<dbReference type="InterPro" id="IPR027939">
    <property type="entry name" value="NMT1/THI5"/>
</dbReference>
<dbReference type="EMBL" id="PVNE01000001">
    <property type="protein sequence ID" value="PRX42742.1"/>
    <property type="molecule type" value="Genomic_DNA"/>
</dbReference>
<evidence type="ECO:0000259" key="2">
    <source>
        <dbReference type="Pfam" id="PF09084"/>
    </source>
</evidence>